<dbReference type="Proteomes" id="UP000887226">
    <property type="component" value="Unassembled WGS sequence"/>
</dbReference>
<comment type="similarity">
    <text evidence="1">Belongs to the KAE1 / TsaD family.</text>
</comment>
<sequence length="473" mass="51895">MQLPCLIFRRIPLLRTTCVQHRGLLTLAIETSCDDTSVAILEKHKNNSATLHFHENITSDNRQYGGIYPIVAHESHQQNLAALVQKALRSLPAQVPQRASYRSSLLVKEDNGLEVLRKKPDFVTATRGPGMRSNLITGLDTSKGLSVAWQVPFLGVNHMQAHALTPRMVFALNLSTAINADESTRTYPSFPFLSLLVSGGNSMLVNSTSIHEHVILAQTSDMAVGDAIDKSARLILPKAFREAAPGVSYGPALEHYAFPEMGNIENSNDYYKYSPPGLYSKKTHPSDSSTSEIDPTQSVTWSIPLPMSKGTSGDLEHLAKTYSFSGIGSKIKAILAKHPSMEDAERRILAREMMRVTFEHLGTRVLMALKGSSKDVKTLVISGGVASNQYLKHIVRCMMDANGHKDIELISPPIKFCTDNAAMIAWTGIEMWEAGYRTGLDAMALKKWDIDPASKDGGILGAGSWEKVCQCMK</sequence>
<dbReference type="PROSITE" id="PS01016">
    <property type="entry name" value="GLYCOPROTEASE"/>
    <property type="match status" value="1"/>
</dbReference>
<evidence type="ECO:0000259" key="2">
    <source>
        <dbReference type="Pfam" id="PF00814"/>
    </source>
</evidence>
<dbReference type="SUPFAM" id="SSF53067">
    <property type="entry name" value="Actin-like ATPase domain"/>
    <property type="match status" value="2"/>
</dbReference>
<comment type="subunit">
    <text evidence="1">Homodimer.</text>
</comment>
<dbReference type="AlphaFoldDB" id="A0A9P7Z339"/>
<comment type="cofactor">
    <cofactor evidence="1">
        <name>a divalent metal cation</name>
        <dbReference type="ChEBI" id="CHEBI:60240"/>
    </cofactor>
    <text evidence="1">Binds 1 divalent metal cation per subunit.</text>
</comment>
<dbReference type="InterPro" id="IPR022450">
    <property type="entry name" value="TsaD"/>
</dbReference>
<proteinExistence type="inferred from homology"/>
<comment type="subcellular location">
    <subcellularLocation>
        <location evidence="1">Mitochondrion</location>
    </subcellularLocation>
</comment>
<dbReference type="PANTHER" id="PTHR11735:SF6">
    <property type="entry name" value="TRNA N6-ADENOSINE THREONYLCARBAMOYLTRANSFERASE, MITOCHONDRIAL"/>
    <property type="match status" value="1"/>
</dbReference>
<reference evidence="3" key="1">
    <citation type="journal article" date="2021" name="IMA Fungus">
        <title>Genomic characterization of three marine fungi, including Emericellopsis atlantica sp. nov. with signatures of a generalist lifestyle and marine biomass degradation.</title>
        <authorList>
            <person name="Hagestad O.C."/>
            <person name="Hou L."/>
            <person name="Andersen J.H."/>
            <person name="Hansen E.H."/>
            <person name="Altermark B."/>
            <person name="Li C."/>
            <person name="Kuhnert E."/>
            <person name="Cox R.J."/>
            <person name="Crous P.W."/>
            <person name="Spatafora J.W."/>
            <person name="Lail K."/>
            <person name="Amirebrahimi M."/>
            <person name="Lipzen A."/>
            <person name="Pangilinan J."/>
            <person name="Andreopoulos W."/>
            <person name="Hayes R.D."/>
            <person name="Ng V."/>
            <person name="Grigoriev I.V."/>
            <person name="Jackson S.A."/>
            <person name="Sutton T.D.S."/>
            <person name="Dobson A.D.W."/>
            <person name="Rama T."/>
        </authorList>
    </citation>
    <scope>NUCLEOTIDE SEQUENCE</scope>
    <source>
        <strain evidence="3">TRa3180A</strain>
    </source>
</reference>
<keyword evidence="1" id="KW-0496">Mitochondrion</keyword>
<dbReference type="InterPro" id="IPR017860">
    <property type="entry name" value="Peptidase_M22_CS"/>
</dbReference>
<accession>A0A9P7Z339</accession>
<keyword evidence="1" id="KW-0479">Metal-binding</keyword>
<protein>
    <submittedName>
        <fullName evidence="3">Glycoprotease family protein-like protein</fullName>
    </submittedName>
</protein>
<comment type="function">
    <text evidence="1">Required for the formation of a threonylcarbamoyl group on adenosine at position 37 (t(6)A37) in mitochondrial tRNAs that read codons beginning with adenine. Probably involved in the transfer of the threonylcarbamoyl moiety of threonylcarbamoyl-AMP (TC-AMP) to the N6 group of A37. Involved in mitochondrial genome maintenance.</text>
</comment>
<dbReference type="InterPro" id="IPR043129">
    <property type="entry name" value="ATPase_NBD"/>
</dbReference>
<keyword evidence="1" id="KW-0819">tRNA processing</keyword>
<dbReference type="GO" id="GO:0061711">
    <property type="term" value="F:tRNA N(6)-L-threonylcarbamoyladenine synthase activity"/>
    <property type="evidence" value="ECO:0007669"/>
    <property type="project" value="UniProtKB-EC"/>
</dbReference>
<comment type="caution">
    <text evidence="3">The sequence shown here is derived from an EMBL/GenBank/DDBJ whole genome shotgun (WGS) entry which is preliminary data.</text>
</comment>
<keyword evidence="4" id="KW-1185">Reference proteome</keyword>
<gene>
    <name evidence="3" type="ORF">BJ878DRAFT_68973</name>
</gene>
<keyword evidence="1" id="KW-0012">Acyltransferase</keyword>
<organism evidence="3 4">
    <name type="scientific">Calycina marina</name>
    <dbReference type="NCBI Taxonomy" id="1763456"/>
    <lineage>
        <taxon>Eukaryota</taxon>
        <taxon>Fungi</taxon>
        <taxon>Dikarya</taxon>
        <taxon>Ascomycota</taxon>
        <taxon>Pezizomycotina</taxon>
        <taxon>Leotiomycetes</taxon>
        <taxon>Helotiales</taxon>
        <taxon>Pezizellaceae</taxon>
        <taxon>Calycina</taxon>
    </lineage>
</organism>
<keyword evidence="1" id="KW-0808">Transferase</keyword>
<comment type="catalytic activity">
    <reaction evidence="1">
        <text>L-threonylcarbamoyladenylate + adenosine(37) in tRNA = N(6)-L-threonylcarbamoyladenosine(37) in tRNA + AMP + H(+)</text>
        <dbReference type="Rhea" id="RHEA:37059"/>
        <dbReference type="Rhea" id="RHEA-COMP:10162"/>
        <dbReference type="Rhea" id="RHEA-COMP:10163"/>
        <dbReference type="ChEBI" id="CHEBI:15378"/>
        <dbReference type="ChEBI" id="CHEBI:73682"/>
        <dbReference type="ChEBI" id="CHEBI:74411"/>
        <dbReference type="ChEBI" id="CHEBI:74418"/>
        <dbReference type="ChEBI" id="CHEBI:456215"/>
        <dbReference type="EC" id="2.3.1.234"/>
    </reaction>
</comment>
<dbReference type="Gene3D" id="3.30.420.40">
    <property type="match status" value="2"/>
</dbReference>
<evidence type="ECO:0000313" key="4">
    <source>
        <dbReference type="Proteomes" id="UP000887226"/>
    </source>
</evidence>
<dbReference type="GO" id="GO:0005739">
    <property type="term" value="C:mitochondrion"/>
    <property type="evidence" value="ECO:0007669"/>
    <property type="project" value="UniProtKB-SubCell"/>
</dbReference>
<feature type="domain" description="Gcp-like" evidence="2">
    <location>
        <begin position="118"/>
        <end position="426"/>
    </location>
</feature>
<evidence type="ECO:0000256" key="1">
    <source>
        <dbReference type="HAMAP-Rule" id="MF_03179"/>
    </source>
</evidence>
<dbReference type="OrthoDB" id="10259622at2759"/>
<dbReference type="HAMAP" id="MF_01445">
    <property type="entry name" value="TsaD"/>
    <property type="match status" value="1"/>
</dbReference>
<evidence type="ECO:0000313" key="3">
    <source>
        <dbReference type="EMBL" id="KAG9244435.1"/>
    </source>
</evidence>
<dbReference type="GO" id="GO:0072670">
    <property type="term" value="P:mitochondrial tRNA threonylcarbamoyladenosine modification"/>
    <property type="evidence" value="ECO:0007669"/>
    <property type="project" value="TreeGrafter"/>
</dbReference>
<dbReference type="Pfam" id="PF00814">
    <property type="entry name" value="TsaD"/>
    <property type="match status" value="1"/>
</dbReference>
<dbReference type="InterPro" id="IPR000905">
    <property type="entry name" value="Gcp-like_dom"/>
</dbReference>
<dbReference type="EMBL" id="MU253905">
    <property type="protein sequence ID" value="KAG9244435.1"/>
    <property type="molecule type" value="Genomic_DNA"/>
</dbReference>
<name>A0A9P7Z339_9HELO</name>
<dbReference type="GO" id="GO:0046872">
    <property type="term" value="F:metal ion binding"/>
    <property type="evidence" value="ECO:0007669"/>
    <property type="project" value="UniProtKB-KW"/>
</dbReference>
<dbReference type="PANTHER" id="PTHR11735">
    <property type="entry name" value="TRNA N6-ADENOSINE THREONYLCARBAMOYLTRANSFERASE"/>
    <property type="match status" value="1"/>
</dbReference>